<feature type="domain" description="Transketolase N-terminal" evidence="4">
    <location>
        <begin position="11"/>
        <end position="145"/>
    </location>
</feature>
<dbReference type="InterPro" id="IPR005474">
    <property type="entry name" value="Transketolase_N"/>
</dbReference>
<evidence type="ECO:0000256" key="1">
    <source>
        <dbReference type="ARBA" id="ARBA00001964"/>
    </source>
</evidence>
<evidence type="ECO:0000256" key="3">
    <source>
        <dbReference type="ARBA" id="ARBA00023052"/>
    </source>
</evidence>
<protein>
    <recommendedName>
        <fullName evidence="4">Transketolase N-terminal domain-containing protein</fullName>
    </recommendedName>
</protein>
<evidence type="ECO:0000313" key="5">
    <source>
        <dbReference type="EMBL" id="GAI10857.1"/>
    </source>
</evidence>
<dbReference type="Gene3D" id="3.40.50.970">
    <property type="match status" value="1"/>
</dbReference>
<sequence length="149" mass="16475">MALAARLDGKAHRVYVLLGDGELDEGQVWEAAMSASHYRIDNLAAIVDLNSHQLSGSTDKVMSLKPVADKWRAFGWHVIEIDGHQMKQILDSLDEAEKIKGRPVVIIARTNKGKGVSFIEKSFAGGRCRYHGIPLTESELAQALEELHE</sequence>
<comment type="similarity">
    <text evidence="2">Belongs to the transketolase family.</text>
</comment>
<name>X1KUT7_9ZZZZ</name>
<evidence type="ECO:0000256" key="2">
    <source>
        <dbReference type="ARBA" id="ARBA00007131"/>
    </source>
</evidence>
<dbReference type="PANTHER" id="PTHR47514:SF1">
    <property type="entry name" value="TRANSKETOLASE N-TERMINAL SECTION-RELATED"/>
    <property type="match status" value="1"/>
</dbReference>
<reference evidence="5" key="1">
    <citation type="journal article" date="2014" name="Front. Microbiol.">
        <title>High frequency of phylogenetically diverse reductive dehalogenase-homologous genes in deep subseafloor sedimentary metagenomes.</title>
        <authorList>
            <person name="Kawai M."/>
            <person name="Futagami T."/>
            <person name="Toyoda A."/>
            <person name="Takaki Y."/>
            <person name="Nishi S."/>
            <person name="Hori S."/>
            <person name="Arai W."/>
            <person name="Tsubouchi T."/>
            <person name="Morono Y."/>
            <person name="Uchiyama I."/>
            <person name="Ito T."/>
            <person name="Fujiyama A."/>
            <person name="Inagaki F."/>
            <person name="Takami H."/>
        </authorList>
    </citation>
    <scope>NUCLEOTIDE SEQUENCE</scope>
    <source>
        <strain evidence="5">Expedition CK06-06</strain>
    </source>
</reference>
<proteinExistence type="inferred from homology"/>
<gene>
    <name evidence="5" type="ORF">S06H3_15540</name>
</gene>
<keyword evidence="3" id="KW-0786">Thiamine pyrophosphate</keyword>
<dbReference type="Pfam" id="PF00456">
    <property type="entry name" value="Transketolase_N"/>
    <property type="match status" value="1"/>
</dbReference>
<dbReference type="SUPFAM" id="SSF52518">
    <property type="entry name" value="Thiamin diphosphate-binding fold (THDP-binding)"/>
    <property type="match status" value="1"/>
</dbReference>
<comment type="caution">
    <text evidence="5">The sequence shown here is derived from an EMBL/GenBank/DDBJ whole genome shotgun (WGS) entry which is preliminary data.</text>
</comment>
<accession>X1KUT7</accession>
<comment type="cofactor">
    <cofactor evidence="1">
        <name>thiamine diphosphate</name>
        <dbReference type="ChEBI" id="CHEBI:58937"/>
    </cofactor>
</comment>
<dbReference type="InterPro" id="IPR029061">
    <property type="entry name" value="THDP-binding"/>
</dbReference>
<evidence type="ECO:0000259" key="4">
    <source>
        <dbReference type="Pfam" id="PF00456"/>
    </source>
</evidence>
<dbReference type="EMBL" id="BARV01007649">
    <property type="protein sequence ID" value="GAI10857.1"/>
    <property type="molecule type" value="Genomic_DNA"/>
</dbReference>
<organism evidence="5">
    <name type="scientific">marine sediment metagenome</name>
    <dbReference type="NCBI Taxonomy" id="412755"/>
    <lineage>
        <taxon>unclassified sequences</taxon>
        <taxon>metagenomes</taxon>
        <taxon>ecological metagenomes</taxon>
    </lineage>
</organism>
<dbReference type="PANTHER" id="PTHR47514">
    <property type="entry name" value="TRANSKETOLASE N-TERMINAL SECTION-RELATED"/>
    <property type="match status" value="1"/>
</dbReference>
<dbReference type="AlphaFoldDB" id="X1KUT7"/>